<dbReference type="SUPFAM" id="SSF160574">
    <property type="entry name" value="BT0923-like"/>
    <property type="match status" value="1"/>
</dbReference>
<dbReference type="RefSeq" id="WP_056015238.1">
    <property type="nucleotide sequence ID" value="NZ_LLYZ01000005.1"/>
</dbReference>
<name>A0A0Q3KPV4_9FLAO</name>
<dbReference type="STRING" id="452084.AR438_11530"/>
<dbReference type="Proteomes" id="UP000051682">
    <property type="component" value="Unassembled WGS sequence"/>
</dbReference>
<dbReference type="AlphaFoldDB" id="A0A0Q3KPV4"/>
<dbReference type="Gene3D" id="3.10.450.360">
    <property type="match status" value="1"/>
</dbReference>
<protein>
    <recommendedName>
        <fullName evidence="1">Putative beta-lactamase-inhibitor-like PepSY-like domain-containing protein</fullName>
    </recommendedName>
</protein>
<gene>
    <name evidence="2" type="ORF">AR438_11530</name>
</gene>
<evidence type="ECO:0000313" key="3">
    <source>
        <dbReference type="Proteomes" id="UP000051682"/>
    </source>
</evidence>
<keyword evidence="3" id="KW-1185">Reference proteome</keyword>
<dbReference type="OrthoDB" id="1121502at2"/>
<dbReference type="InterPro" id="IPR021533">
    <property type="entry name" value="PepSY-like"/>
</dbReference>
<evidence type="ECO:0000313" key="2">
    <source>
        <dbReference type="EMBL" id="KQK26196.1"/>
    </source>
</evidence>
<sequence>MKKLAFLLAMTTGVVFVSAQKIQQKDVPGLVQKGFQKQFPAVKGAKWEKENGKYEAGFKYKGEDMSVLYNAQGVWEEKETEIKVSQLPAMASSYVAKKQLGKINEASKITKADGSVMYEAEVKSGDVLFDVKGNFVKLAKD</sequence>
<dbReference type="Pfam" id="PF11396">
    <property type="entry name" value="PepSY_like"/>
    <property type="match status" value="1"/>
</dbReference>
<accession>A0A0Q3KPV4</accession>
<feature type="domain" description="Putative beta-lactamase-inhibitor-like PepSY-like" evidence="1">
    <location>
        <begin position="65"/>
        <end position="136"/>
    </location>
</feature>
<organism evidence="2 3">
    <name type="scientific">Chryseobacterium aquaticum</name>
    <dbReference type="NCBI Taxonomy" id="452084"/>
    <lineage>
        <taxon>Bacteria</taxon>
        <taxon>Pseudomonadati</taxon>
        <taxon>Bacteroidota</taxon>
        <taxon>Flavobacteriia</taxon>
        <taxon>Flavobacteriales</taxon>
        <taxon>Weeksellaceae</taxon>
        <taxon>Chryseobacterium group</taxon>
        <taxon>Chryseobacterium</taxon>
    </lineage>
</organism>
<evidence type="ECO:0000259" key="1">
    <source>
        <dbReference type="Pfam" id="PF11396"/>
    </source>
</evidence>
<comment type="caution">
    <text evidence="2">The sequence shown here is derived from an EMBL/GenBank/DDBJ whole genome shotgun (WGS) entry which is preliminary data.</text>
</comment>
<dbReference type="EMBL" id="LLYZ01000005">
    <property type="protein sequence ID" value="KQK26196.1"/>
    <property type="molecule type" value="Genomic_DNA"/>
</dbReference>
<reference evidence="2 3" key="1">
    <citation type="submission" date="2015-10" db="EMBL/GenBank/DDBJ databases">
        <title>Chryseobacterium aquaticum genome.</title>
        <authorList>
            <person name="Newman J.D."/>
            <person name="Ferguson M.B."/>
            <person name="Miller J.R."/>
        </authorList>
    </citation>
    <scope>NUCLEOTIDE SEQUENCE [LARGE SCALE GENOMIC DNA]</scope>
    <source>
        <strain evidence="2 3">KCTC 12483</strain>
    </source>
</reference>
<proteinExistence type="predicted"/>